<feature type="region of interest" description="Disordered" evidence="1">
    <location>
        <begin position="79"/>
        <end position="104"/>
    </location>
</feature>
<comment type="caution">
    <text evidence="2">The sequence shown here is derived from an EMBL/GenBank/DDBJ whole genome shotgun (WGS) entry which is preliminary data.</text>
</comment>
<evidence type="ECO:0000256" key="1">
    <source>
        <dbReference type="SAM" id="MobiDB-lite"/>
    </source>
</evidence>
<accession>A0ABQ2GEQ9</accession>
<dbReference type="EMBL" id="BMOL01000017">
    <property type="protein sequence ID" value="GGL90005.1"/>
    <property type="molecule type" value="Genomic_DNA"/>
</dbReference>
<evidence type="ECO:0000313" key="3">
    <source>
        <dbReference type="Proteomes" id="UP000639973"/>
    </source>
</evidence>
<dbReference type="Proteomes" id="UP000639973">
    <property type="component" value="Unassembled WGS sequence"/>
</dbReference>
<evidence type="ECO:0000313" key="2">
    <source>
        <dbReference type="EMBL" id="GGL90005.1"/>
    </source>
</evidence>
<keyword evidence="3" id="KW-1185">Reference proteome</keyword>
<gene>
    <name evidence="2" type="ORF">GCM10010840_30060</name>
</gene>
<name>A0ABQ2GEQ9_9DEIO</name>
<organism evidence="2 3">
    <name type="scientific">Deinococcus aerolatus</name>
    <dbReference type="NCBI Taxonomy" id="522487"/>
    <lineage>
        <taxon>Bacteria</taxon>
        <taxon>Thermotogati</taxon>
        <taxon>Deinococcota</taxon>
        <taxon>Deinococci</taxon>
        <taxon>Deinococcales</taxon>
        <taxon>Deinococcaceae</taxon>
        <taxon>Deinococcus</taxon>
    </lineage>
</organism>
<reference evidence="3" key="1">
    <citation type="journal article" date="2019" name="Int. J. Syst. Evol. Microbiol.">
        <title>The Global Catalogue of Microorganisms (GCM) 10K type strain sequencing project: providing services to taxonomists for standard genome sequencing and annotation.</title>
        <authorList>
            <consortium name="The Broad Institute Genomics Platform"/>
            <consortium name="The Broad Institute Genome Sequencing Center for Infectious Disease"/>
            <person name="Wu L."/>
            <person name="Ma J."/>
        </authorList>
    </citation>
    <scope>NUCLEOTIDE SEQUENCE [LARGE SCALE GENOMIC DNA]</scope>
    <source>
        <strain evidence="3">JCM 15442</strain>
    </source>
</reference>
<sequence>MFTSADFSGCFGFDGKSLFAPDAPNALFVDDDPPPCEQGVDETVAPAGKPARQIMDLLSEFAVLAWLWAVMPGRFGQAHQNTSPKGLDVRRDQLPDHGAFLGGH</sequence>
<protein>
    <submittedName>
        <fullName evidence="2">Uncharacterized protein</fullName>
    </submittedName>
</protein>
<proteinExistence type="predicted"/>